<name>A0AAJ6BI94_9BACT</name>
<dbReference type="NCBIfam" id="TIGR04057">
    <property type="entry name" value="SusC_RagA_signa"/>
    <property type="match status" value="1"/>
</dbReference>
<dbReference type="Gene3D" id="2.60.40.1120">
    <property type="entry name" value="Carboxypeptidase-like, regulatory domain"/>
    <property type="match status" value="1"/>
</dbReference>
<evidence type="ECO:0000256" key="1">
    <source>
        <dbReference type="ARBA" id="ARBA00022729"/>
    </source>
</evidence>
<keyword evidence="2" id="KW-0812">Transmembrane</keyword>
<comment type="subcellular location">
    <subcellularLocation>
        <location evidence="2">Cell outer membrane</location>
        <topology evidence="2">Multi-pass membrane protein</topology>
    </subcellularLocation>
</comment>
<accession>A0AAJ6BI94</accession>
<comment type="similarity">
    <text evidence="2">Belongs to the TonB-dependent receptor family.</text>
</comment>
<keyword evidence="2" id="KW-1134">Transmembrane beta strand</keyword>
<dbReference type="PANTHER" id="PTHR30069">
    <property type="entry name" value="TONB-DEPENDENT OUTER MEMBRANE RECEPTOR"/>
    <property type="match status" value="1"/>
</dbReference>
<feature type="signal peptide" evidence="3">
    <location>
        <begin position="1"/>
        <end position="18"/>
    </location>
</feature>
<keyword evidence="2" id="KW-0472">Membrane</keyword>
<dbReference type="AlphaFoldDB" id="A0AAJ6BI94"/>
<evidence type="ECO:0000313" key="6">
    <source>
        <dbReference type="Proteomes" id="UP001220610"/>
    </source>
</evidence>
<dbReference type="GO" id="GO:0015344">
    <property type="term" value="F:siderophore uptake transmembrane transporter activity"/>
    <property type="evidence" value="ECO:0007669"/>
    <property type="project" value="TreeGrafter"/>
</dbReference>
<dbReference type="SUPFAM" id="SSF56935">
    <property type="entry name" value="Porins"/>
    <property type="match status" value="1"/>
</dbReference>
<evidence type="ECO:0000256" key="3">
    <source>
        <dbReference type="SAM" id="SignalP"/>
    </source>
</evidence>
<dbReference type="InterPro" id="IPR023997">
    <property type="entry name" value="TonB-dep_OMP_SusC/RagA_CS"/>
</dbReference>
<dbReference type="InterPro" id="IPR039426">
    <property type="entry name" value="TonB-dep_rcpt-like"/>
</dbReference>
<dbReference type="Pfam" id="PF13715">
    <property type="entry name" value="CarbopepD_reg_2"/>
    <property type="match status" value="1"/>
</dbReference>
<gene>
    <name evidence="5" type="ORF">P0Y53_00935</name>
</gene>
<keyword evidence="5" id="KW-0675">Receptor</keyword>
<dbReference type="Gene3D" id="2.170.130.10">
    <property type="entry name" value="TonB-dependent receptor, plug domain"/>
    <property type="match status" value="1"/>
</dbReference>
<organism evidence="5 6">
    <name type="scientific">Candidatus Pseudobacter hemicellulosilyticus</name>
    <dbReference type="NCBI Taxonomy" id="3121375"/>
    <lineage>
        <taxon>Bacteria</taxon>
        <taxon>Pseudomonadati</taxon>
        <taxon>Bacteroidota</taxon>
        <taxon>Chitinophagia</taxon>
        <taxon>Chitinophagales</taxon>
        <taxon>Chitinophagaceae</taxon>
        <taxon>Pseudobacter</taxon>
    </lineage>
</organism>
<feature type="domain" description="TonB-dependent receptor plug" evidence="4">
    <location>
        <begin position="115"/>
        <end position="216"/>
    </location>
</feature>
<dbReference type="PROSITE" id="PS52016">
    <property type="entry name" value="TONB_DEPENDENT_REC_3"/>
    <property type="match status" value="1"/>
</dbReference>
<protein>
    <submittedName>
        <fullName evidence="5">TonB-dependent receptor</fullName>
    </submittedName>
</protein>
<evidence type="ECO:0000313" key="5">
    <source>
        <dbReference type="EMBL" id="WEK36051.1"/>
    </source>
</evidence>
<keyword evidence="2" id="KW-0998">Cell outer membrane</keyword>
<dbReference type="PANTHER" id="PTHR30069:SF29">
    <property type="entry name" value="HEMOGLOBIN AND HEMOGLOBIN-HAPTOGLOBIN-BINDING PROTEIN 1-RELATED"/>
    <property type="match status" value="1"/>
</dbReference>
<dbReference type="Pfam" id="PF07715">
    <property type="entry name" value="Plug"/>
    <property type="match status" value="1"/>
</dbReference>
<dbReference type="InterPro" id="IPR037066">
    <property type="entry name" value="Plug_dom_sf"/>
</dbReference>
<sequence>MKIARFILLLGLLLPLLAAGRQKTITGRVTDARNTPLAGVTVSVNTANTAAALTNAEGHYSINVAADATTLTFSYVGMQSVTETINNRIVINISLSTADQSMENVIVVGYGTQKKATLTGSVAVLKSSEIVVTKNENVANMLAGKIPGLRMVQRTAEPGAYENSFDIRGFGSAPLVVIDGVPRGGFEKMDPNEIESISVLKDASAAIYGVRAANGVILITTKKGNKNGKFDVSYSVNQALQQFLGTPEGVGPIDYMMLSNEKMKREFGANILGNTDPAYSYEDMQPWLEGRFTGADWIGAAFHTTAPQIQHNLNINGGTEKASFFFNVGYMKQSGLLKSGDLDYDRWNFRSNVNVSITKGLRAQALVSGHLDQKNQPYQDLWNIFKYAWNNIPINQIYANNNPEYLNVMPDNANPIAWTDASRVGFRKRIQRNIQGQLSLEYDIPHVKGLKAKGMFNYGYNIDDNTDYKKTYNLYTYVPATDQYTVSPVNAPANLSRNYYNNYSTLSQVSLNYTNTFLGKHNVTGLFLLEQSHSKGDNFNASRNMSIPIDYLFGGDADGQVGSTYLNGVTEVATRGIVGRVAYDYKGKYLAEFSFRRDASNRYKPGDNQWGFFPAYFAGWRISEEAWFEKLVPYKVLSNLKLRGSYGITGDDGVTGFQYISGFNYPTINPNDNSVWGYMFNGQFIAGAGARPVTNPDLTWFTAHTMNLGLDFTSFNGLIDGTFEVYRRDRKGLPARRNVQIPGTAGISVAQENLDADRTQGWELTLTHRNRIDDLGILVTGNLSSARTQMRHVTEGRAGNEYEQWKNGRTDRYTNIWWGIDYGGQFQSYNQIYNHNVNTGGGNNNAVPGDYYYQDWNEDGVIDGNDNHPIATRDIPLVNFGLNIGLTWKGFDLNALFQGATGFYVQYAEQYAEPLMYGGSALTKFLDSWHTANPDDNVFDPNTVWIPGKYPAMGSPIAQGTKAVQDATYVRLKTLELGYTLPQRWLKRVGVKNFRIYANSYNLATFSGLKDSDPEHPGQQPDAGFEYGLGGYKYPLNRTFNFGALLSL</sequence>
<dbReference type="InterPro" id="IPR008969">
    <property type="entry name" value="CarboxyPept-like_regulatory"/>
</dbReference>
<dbReference type="Proteomes" id="UP001220610">
    <property type="component" value="Chromosome"/>
</dbReference>
<dbReference type="GO" id="GO:0044718">
    <property type="term" value="P:siderophore transmembrane transport"/>
    <property type="evidence" value="ECO:0007669"/>
    <property type="project" value="TreeGrafter"/>
</dbReference>
<dbReference type="SUPFAM" id="SSF49464">
    <property type="entry name" value="Carboxypeptidase regulatory domain-like"/>
    <property type="match status" value="1"/>
</dbReference>
<dbReference type="EMBL" id="CP119311">
    <property type="protein sequence ID" value="WEK36051.1"/>
    <property type="molecule type" value="Genomic_DNA"/>
</dbReference>
<reference evidence="5" key="1">
    <citation type="submission" date="2023-03" db="EMBL/GenBank/DDBJ databases">
        <title>Andean soil-derived lignocellulolytic bacterial consortium as a source of novel taxa and putative plastic-active enzymes.</title>
        <authorList>
            <person name="Diaz-Garcia L."/>
            <person name="Chuvochina M."/>
            <person name="Feuerriegel G."/>
            <person name="Bunk B."/>
            <person name="Sproer C."/>
            <person name="Streit W.R."/>
            <person name="Rodriguez L.M."/>
            <person name="Overmann J."/>
            <person name="Jimenez D.J."/>
        </authorList>
    </citation>
    <scope>NUCLEOTIDE SEQUENCE</scope>
    <source>
        <strain evidence="5">MAG 7</strain>
    </source>
</reference>
<dbReference type="InterPro" id="IPR023996">
    <property type="entry name" value="TonB-dep_OMP_SusC/RagA"/>
</dbReference>
<evidence type="ECO:0000259" key="4">
    <source>
        <dbReference type="Pfam" id="PF07715"/>
    </source>
</evidence>
<keyword evidence="1 3" id="KW-0732">Signal</keyword>
<dbReference type="InterPro" id="IPR012910">
    <property type="entry name" value="Plug_dom"/>
</dbReference>
<dbReference type="GO" id="GO:0009279">
    <property type="term" value="C:cell outer membrane"/>
    <property type="evidence" value="ECO:0007669"/>
    <property type="project" value="UniProtKB-SubCell"/>
</dbReference>
<feature type="chain" id="PRO_5042506329" evidence="3">
    <location>
        <begin position="19"/>
        <end position="1048"/>
    </location>
</feature>
<dbReference type="NCBIfam" id="TIGR04056">
    <property type="entry name" value="OMP_RagA_SusC"/>
    <property type="match status" value="1"/>
</dbReference>
<keyword evidence="2" id="KW-0813">Transport</keyword>
<proteinExistence type="inferred from homology"/>
<evidence type="ECO:0000256" key="2">
    <source>
        <dbReference type="PROSITE-ProRule" id="PRU01360"/>
    </source>
</evidence>